<dbReference type="EMBL" id="FUXZ01000007">
    <property type="protein sequence ID" value="SKA66263.1"/>
    <property type="molecule type" value="Genomic_DNA"/>
</dbReference>
<dbReference type="GO" id="GO:0005975">
    <property type="term" value="P:carbohydrate metabolic process"/>
    <property type="evidence" value="ECO:0007669"/>
    <property type="project" value="InterPro"/>
</dbReference>
<sequence>MKIEYKTPNPLIRGVHKTEDAYTFTMEVSYDDLSKDCGVVLYKKGTSEECIRIPFDKGVTCGRILSVSCEIDNGYDYDYNFYIDDKIITDEYAKAINGREKWGEKSTFTSAPLDVYGKDKKDFEYLLKKPRIKLNDNVIYKLHVRGFTKSTTAKVKNRGTYSGIVQKIPYLKELGINMVELMPAYDFFENAEDRDEKLSPISIGTDIINYWGYCNAFYYAPKASFAGKSGVDAINEFKNMVNELHKEDIEVCLEFMFLNKSAEYILKCLRYWVMTYGIDAIHLTGIADDTLDIICEDALLGDTKVFAMNMKNNCNGYEQPLLRRFASYNDGFLKGARHFLKGDEDQVSSMCYNVRNNPNGMANINYLSGTGQLTLFDTVSYDRKHNEANGENNNDGAANDFSWNCGVEGPTKKRKVLELRKKQIKNAFAMLLLSQGVPVIFSGDECANTQNGNNNPYCQDNEISYIKWTRNSFEKEIFEYTKKLISFRKCHAITHMESEMKNMDYLSKGYPDMSFHGSRAWYLDSGYFNRHFSFMLCGEYADEVEDIFVAFNMHWEEQSFDVPSPRSGMVWKKYLDTNINTIDTFIIDDVVERSIKVTPRTVVILVAVKDDSKKLTKKRKSK</sequence>
<dbReference type="Gene3D" id="2.60.40.1180">
    <property type="entry name" value="Golgi alpha-mannosidase II"/>
    <property type="match status" value="1"/>
</dbReference>
<organism evidence="2 3">
    <name type="scientific">Eubacterium uniforme</name>
    <dbReference type="NCBI Taxonomy" id="39495"/>
    <lineage>
        <taxon>Bacteria</taxon>
        <taxon>Bacillati</taxon>
        <taxon>Bacillota</taxon>
        <taxon>Clostridia</taxon>
        <taxon>Eubacteriales</taxon>
        <taxon>Eubacteriaceae</taxon>
        <taxon>Eubacterium</taxon>
    </lineage>
</organism>
<evidence type="ECO:0000313" key="2">
    <source>
        <dbReference type="EMBL" id="SKA66263.1"/>
    </source>
</evidence>
<dbReference type="Gene3D" id="3.20.20.80">
    <property type="entry name" value="Glycosidases"/>
    <property type="match status" value="2"/>
</dbReference>
<dbReference type="SUPFAM" id="SSF51011">
    <property type="entry name" value="Glycosyl hydrolase domain"/>
    <property type="match status" value="1"/>
</dbReference>
<dbReference type="SMART" id="SM00642">
    <property type="entry name" value="Aamy"/>
    <property type="match status" value="1"/>
</dbReference>
<gene>
    <name evidence="2" type="ORF">SAMN02745111_01260</name>
</gene>
<evidence type="ECO:0000259" key="1">
    <source>
        <dbReference type="SMART" id="SM00642"/>
    </source>
</evidence>
<dbReference type="Proteomes" id="UP000190814">
    <property type="component" value="Unassembled WGS sequence"/>
</dbReference>
<dbReference type="AlphaFoldDB" id="A0A1T4VMS1"/>
<dbReference type="SUPFAM" id="SSF51445">
    <property type="entry name" value="(Trans)glycosidases"/>
    <property type="match status" value="1"/>
</dbReference>
<dbReference type="InterPro" id="IPR017853">
    <property type="entry name" value="GH"/>
</dbReference>
<dbReference type="InterPro" id="IPR006047">
    <property type="entry name" value="GH13_cat_dom"/>
</dbReference>
<evidence type="ECO:0000313" key="3">
    <source>
        <dbReference type="Proteomes" id="UP000190814"/>
    </source>
</evidence>
<dbReference type="PANTHER" id="PTHR43002">
    <property type="entry name" value="GLYCOGEN DEBRANCHING ENZYME"/>
    <property type="match status" value="1"/>
</dbReference>
<dbReference type="InterPro" id="IPR013780">
    <property type="entry name" value="Glyco_hydro_b"/>
</dbReference>
<reference evidence="2 3" key="1">
    <citation type="submission" date="2017-02" db="EMBL/GenBank/DDBJ databases">
        <authorList>
            <person name="Peterson S.W."/>
        </authorList>
    </citation>
    <scope>NUCLEOTIDE SEQUENCE [LARGE SCALE GENOMIC DNA]</scope>
    <source>
        <strain evidence="2 3">ATCC 35992</strain>
    </source>
</reference>
<dbReference type="OrthoDB" id="9761875at2"/>
<name>A0A1T4VMS1_9FIRM</name>
<feature type="domain" description="Glycosyl hydrolase family 13 catalytic" evidence="1">
    <location>
        <begin position="141"/>
        <end position="488"/>
    </location>
</feature>
<dbReference type="RefSeq" id="WP_078766125.1">
    <property type="nucleotide sequence ID" value="NZ_FUXZ01000007.1"/>
</dbReference>
<keyword evidence="3" id="KW-1185">Reference proteome</keyword>
<accession>A0A1T4VMS1</accession>
<protein>
    <submittedName>
        <fullName evidence="2">Glycogen operon protein</fullName>
    </submittedName>
</protein>
<proteinExistence type="predicted"/>
<dbReference type="STRING" id="39495.SAMN02745111_01260"/>